<evidence type="ECO:0000256" key="1">
    <source>
        <dbReference type="SAM" id="MobiDB-lite"/>
    </source>
</evidence>
<dbReference type="InterPro" id="IPR002716">
    <property type="entry name" value="PIN_dom"/>
</dbReference>
<dbReference type="AlphaFoldDB" id="A0A4R4D8S7"/>
<dbReference type="InterPro" id="IPR029060">
    <property type="entry name" value="PIN-like_dom_sf"/>
</dbReference>
<evidence type="ECO:0000259" key="2">
    <source>
        <dbReference type="Pfam" id="PF13470"/>
    </source>
</evidence>
<dbReference type="SUPFAM" id="SSF88723">
    <property type="entry name" value="PIN domain-like"/>
    <property type="match status" value="1"/>
</dbReference>
<name>A0A4R4D8S7_9PROT</name>
<proteinExistence type="predicted"/>
<evidence type="ECO:0000313" key="3">
    <source>
        <dbReference type="EMBL" id="TCZ56747.1"/>
    </source>
</evidence>
<dbReference type="RefSeq" id="WP_132293277.1">
    <property type="nucleotide sequence ID" value="NZ_SKBM01000021.1"/>
</dbReference>
<organism evidence="3 4">
    <name type="scientific">Roseicella aquatilis</name>
    <dbReference type="NCBI Taxonomy" id="2527868"/>
    <lineage>
        <taxon>Bacteria</taxon>
        <taxon>Pseudomonadati</taxon>
        <taxon>Pseudomonadota</taxon>
        <taxon>Alphaproteobacteria</taxon>
        <taxon>Acetobacterales</taxon>
        <taxon>Roseomonadaceae</taxon>
        <taxon>Roseicella</taxon>
    </lineage>
</organism>
<keyword evidence="4" id="KW-1185">Reference proteome</keyword>
<sequence>MSHPVLDPPPVLVDACALVGPAHRAAILAAAAAAGLRLAWSARILAEAEHGIARMLAARPEAVPAARAALRAALAGSGGLMVEEAALPPGLPRLPDPGDAHVLAAALAAGARLILTENRRHFPPRLLGPLGLRALRTDDWLAEVPGPGREAALLALARLRPEDRPAAEHLAVLRRSGLPRCAALLARLGASSEGHRRGHSTGQGRLSSAEGA</sequence>
<dbReference type="Proteomes" id="UP000295023">
    <property type="component" value="Unassembled WGS sequence"/>
</dbReference>
<comment type="caution">
    <text evidence="3">The sequence shown here is derived from an EMBL/GenBank/DDBJ whole genome shotgun (WGS) entry which is preliminary data.</text>
</comment>
<protein>
    <submittedName>
        <fullName evidence="3">PIN domain-containing protein</fullName>
    </submittedName>
</protein>
<feature type="region of interest" description="Disordered" evidence="1">
    <location>
        <begin position="192"/>
        <end position="212"/>
    </location>
</feature>
<evidence type="ECO:0000313" key="4">
    <source>
        <dbReference type="Proteomes" id="UP000295023"/>
    </source>
</evidence>
<dbReference type="EMBL" id="SKBM01000021">
    <property type="protein sequence ID" value="TCZ56747.1"/>
    <property type="molecule type" value="Genomic_DNA"/>
</dbReference>
<gene>
    <name evidence="3" type="ORF">EXY23_19370</name>
</gene>
<reference evidence="3 4" key="1">
    <citation type="submission" date="2019-03" db="EMBL/GenBank/DDBJ databases">
        <title>Paracraurococcus aquatilis NE82 genome sequence.</title>
        <authorList>
            <person name="Zhao Y."/>
            <person name="Du Z."/>
        </authorList>
    </citation>
    <scope>NUCLEOTIDE SEQUENCE [LARGE SCALE GENOMIC DNA]</scope>
    <source>
        <strain evidence="3 4">NE82</strain>
    </source>
</reference>
<feature type="domain" description="PIN" evidence="2">
    <location>
        <begin position="11"/>
        <end position="120"/>
    </location>
</feature>
<accession>A0A4R4D8S7</accession>
<dbReference type="Pfam" id="PF13470">
    <property type="entry name" value="PIN_3"/>
    <property type="match status" value="1"/>
</dbReference>